<feature type="compositionally biased region" description="Acidic residues" evidence="5">
    <location>
        <begin position="100"/>
        <end position="129"/>
    </location>
</feature>
<dbReference type="Pfam" id="PF02291">
    <property type="entry name" value="TFIID-31kDa"/>
    <property type="match status" value="1"/>
</dbReference>
<dbReference type="InterPro" id="IPR051431">
    <property type="entry name" value="TFIID_subunit_9"/>
</dbReference>
<evidence type="ECO:0000313" key="7">
    <source>
        <dbReference type="Proteomes" id="UP000327013"/>
    </source>
</evidence>
<name>A0A5N6L0E3_9ROSI</name>
<dbReference type="GO" id="GO:0016251">
    <property type="term" value="F:RNA polymerase II general transcription initiation factor activity"/>
    <property type="evidence" value="ECO:0007669"/>
    <property type="project" value="TreeGrafter"/>
</dbReference>
<accession>A0A5N6L0E3</accession>
<dbReference type="GO" id="GO:0051123">
    <property type="term" value="P:RNA polymerase II preinitiation complex assembly"/>
    <property type="evidence" value="ECO:0007669"/>
    <property type="project" value="TreeGrafter"/>
</dbReference>
<keyword evidence="4" id="KW-0539">Nucleus</keyword>
<reference evidence="6 7" key="1">
    <citation type="submission" date="2019-06" db="EMBL/GenBank/DDBJ databases">
        <title>A chromosomal-level reference genome of Carpinus fangiana (Coryloideae, Betulaceae).</title>
        <authorList>
            <person name="Yang X."/>
            <person name="Wang Z."/>
            <person name="Zhang L."/>
            <person name="Hao G."/>
            <person name="Liu J."/>
            <person name="Yang Y."/>
        </authorList>
    </citation>
    <scope>NUCLEOTIDE SEQUENCE [LARGE SCALE GENOMIC DNA]</scope>
    <source>
        <strain evidence="6">Cfa_2016G</strain>
        <tissue evidence="6">Leaf</tissue>
    </source>
</reference>
<evidence type="ECO:0000256" key="5">
    <source>
        <dbReference type="SAM" id="MobiDB-lite"/>
    </source>
</evidence>
<protein>
    <submittedName>
        <fullName evidence="6">Uncharacterized protein</fullName>
    </submittedName>
</protein>
<feature type="compositionally biased region" description="Low complexity" evidence="5">
    <location>
        <begin position="79"/>
        <end position="89"/>
    </location>
</feature>
<keyword evidence="2" id="KW-0805">Transcription regulation</keyword>
<feature type="compositionally biased region" description="Acidic residues" evidence="5">
    <location>
        <begin position="62"/>
        <end position="77"/>
    </location>
</feature>
<dbReference type="PANTHER" id="PTHR48068">
    <property type="entry name" value="TAF9 RNA POLYMERASE II, TATA BOX-BINDING PROTEIN (TBP)-ASSOCIATED FACTOR"/>
    <property type="match status" value="1"/>
</dbReference>
<dbReference type="AlphaFoldDB" id="A0A5N6L0E3"/>
<comment type="caution">
    <text evidence="6">The sequence shown here is derived from an EMBL/GenBank/DDBJ whole genome shotgun (WGS) entry which is preliminary data.</text>
</comment>
<dbReference type="GO" id="GO:0005669">
    <property type="term" value="C:transcription factor TFIID complex"/>
    <property type="evidence" value="ECO:0007669"/>
    <property type="project" value="TreeGrafter"/>
</dbReference>
<organism evidence="6 7">
    <name type="scientific">Carpinus fangiana</name>
    <dbReference type="NCBI Taxonomy" id="176857"/>
    <lineage>
        <taxon>Eukaryota</taxon>
        <taxon>Viridiplantae</taxon>
        <taxon>Streptophyta</taxon>
        <taxon>Embryophyta</taxon>
        <taxon>Tracheophyta</taxon>
        <taxon>Spermatophyta</taxon>
        <taxon>Magnoliopsida</taxon>
        <taxon>eudicotyledons</taxon>
        <taxon>Gunneridae</taxon>
        <taxon>Pentapetalae</taxon>
        <taxon>rosids</taxon>
        <taxon>fabids</taxon>
        <taxon>Fagales</taxon>
        <taxon>Betulaceae</taxon>
        <taxon>Carpinus</taxon>
    </lineage>
</organism>
<evidence type="ECO:0000256" key="2">
    <source>
        <dbReference type="ARBA" id="ARBA00023015"/>
    </source>
</evidence>
<dbReference type="Proteomes" id="UP000327013">
    <property type="component" value="Unassembled WGS sequence"/>
</dbReference>
<proteinExistence type="predicted"/>
<keyword evidence="7" id="KW-1185">Reference proteome</keyword>
<dbReference type="InterPro" id="IPR003162">
    <property type="entry name" value="TFIID-31"/>
</dbReference>
<sequence>MAAAARLGYQFAGALPKEQMLELANERNRVKLPVVDKDTARFGVRLPPERFVLSGQGWQVPEEWDDEMGSDDEEGEGEANGVEKVNGNGVHAGENGVKDDGDEDMVDEGEGQYEDVFGEEGADEDKMED</sequence>
<dbReference type="PANTHER" id="PTHR48068:SF4">
    <property type="entry name" value="TATA-BOX BINDING PROTEIN ASSOCIATED FACTOR 9"/>
    <property type="match status" value="1"/>
</dbReference>
<dbReference type="OrthoDB" id="341924at2759"/>
<evidence type="ECO:0000256" key="3">
    <source>
        <dbReference type="ARBA" id="ARBA00023163"/>
    </source>
</evidence>
<evidence type="ECO:0000256" key="4">
    <source>
        <dbReference type="ARBA" id="ARBA00023242"/>
    </source>
</evidence>
<feature type="region of interest" description="Disordered" evidence="5">
    <location>
        <begin position="56"/>
        <end position="129"/>
    </location>
</feature>
<comment type="subcellular location">
    <subcellularLocation>
        <location evidence="1">Nucleus</location>
    </subcellularLocation>
</comment>
<gene>
    <name evidence="6" type="ORF">FH972_025144</name>
</gene>
<dbReference type="GO" id="GO:0003713">
    <property type="term" value="F:transcription coactivator activity"/>
    <property type="evidence" value="ECO:0007669"/>
    <property type="project" value="TreeGrafter"/>
</dbReference>
<evidence type="ECO:0000313" key="6">
    <source>
        <dbReference type="EMBL" id="KAB8446161.1"/>
    </source>
</evidence>
<keyword evidence="3" id="KW-0804">Transcription</keyword>
<evidence type="ECO:0000256" key="1">
    <source>
        <dbReference type="ARBA" id="ARBA00004123"/>
    </source>
</evidence>
<dbReference type="GO" id="GO:0000124">
    <property type="term" value="C:SAGA complex"/>
    <property type="evidence" value="ECO:0007669"/>
    <property type="project" value="TreeGrafter"/>
</dbReference>
<dbReference type="EMBL" id="VIBQ01000038">
    <property type="protein sequence ID" value="KAB8446161.1"/>
    <property type="molecule type" value="Genomic_DNA"/>
</dbReference>